<reference evidence="2" key="1">
    <citation type="submission" date="2016-08" db="EMBL/GenBank/DDBJ databases">
        <authorList>
            <person name="Varghese N."/>
            <person name="Submissions Spin"/>
        </authorList>
    </citation>
    <scope>NUCLEOTIDE SEQUENCE [LARGE SCALE GENOMIC DNA]</scope>
    <source>
        <strain evidence="2">R-53248</strain>
    </source>
</reference>
<protein>
    <submittedName>
        <fullName evidence="1">Uncharacterized protein</fullName>
    </submittedName>
</protein>
<proteinExistence type="predicted"/>
<accession>A0A1C3ZLX1</accession>
<evidence type="ECO:0000313" key="1">
    <source>
        <dbReference type="EMBL" id="SCB83295.1"/>
    </source>
</evidence>
<organism evidence="1 2">
    <name type="scientific">Gilliamella bombicola</name>
    <dbReference type="NCBI Taxonomy" id="1798182"/>
    <lineage>
        <taxon>Bacteria</taxon>
        <taxon>Pseudomonadati</taxon>
        <taxon>Pseudomonadota</taxon>
        <taxon>Gammaproteobacteria</taxon>
        <taxon>Orbales</taxon>
        <taxon>Orbaceae</taxon>
        <taxon>Gilliamella</taxon>
    </lineage>
</organism>
<sequence length="444" mass="48344">MACTSRVIEGSAPYLTFNGGRTKATDTDSLLSIRLEDGRVITPSTNTSSVSNPISLPYAGSRLGDIGMIFPRTTASSVSLSDLATRYNYWRDDDGDEPAANGISGSISASFTDKDGNDVSFNEALSACKAPYRVTLSSTGGYLQTQYGVPNRTNFSGKTVTYYINPYGGACVSRFVRYVRPSLLYGGTGILSDDVYEYAGPSNIWSRTRGFVTQSTSSSSYGRNFPTTGADGLYFDLEMPTGVDGSQLTWSVVTNGSITAIVRWTRPYSTDDWISDTSKYVTRVALINPRQLRPSLPQTFELVGRDSRGNEVKYGFVLKQWFVHRDDRDTQSNQSTWCRSLGYHLPRVRDVTNAKCGAMGSWFPCVNGIDGATPSSGTVHYKRYIGAGFFTEWGDVGRYADAGLAGTYWTSDAAGSDGFYVRTPDGAVARWIASHGNRGLCVTP</sequence>
<gene>
    <name evidence="1" type="ORF">GA0061081_1023</name>
</gene>
<name>A0A1C3ZLX1_9GAMM</name>
<dbReference type="EMBL" id="FMAQ01000002">
    <property type="protein sequence ID" value="SCB83295.1"/>
    <property type="molecule type" value="Genomic_DNA"/>
</dbReference>
<keyword evidence="2" id="KW-1185">Reference proteome</keyword>
<dbReference type="AlphaFoldDB" id="A0A1C3ZLX1"/>
<dbReference type="Proteomes" id="UP000199670">
    <property type="component" value="Unassembled WGS sequence"/>
</dbReference>
<evidence type="ECO:0000313" key="2">
    <source>
        <dbReference type="Proteomes" id="UP000199670"/>
    </source>
</evidence>